<dbReference type="SUPFAM" id="SSF52540">
    <property type="entry name" value="P-loop containing nucleoside triphosphate hydrolases"/>
    <property type="match status" value="1"/>
</dbReference>
<proteinExistence type="predicted"/>
<name>G7JKR8_MEDTR</name>
<feature type="domain" description="F-box associated beta-propeller type 3" evidence="1">
    <location>
        <begin position="172"/>
        <end position="275"/>
    </location>
</feature>
<dbReference type="PaxDb" id="3880-AES87584"/>
<keyword evidence="4" id="KW-1185">Reference proteome</keyword>
<organism evidence="2 4">
    <name type="scientific">Medicago truncatula</name>
    <name type="common">Barrel medic</name>
    <name type="synonym">Medicago tribuloides</name>
    <dbReference type="NCBI Taxonomy" id="3880"/>
    <lineage>
        <taxon>Eukaryota</taxon>
        <taxon>Viridiplantae</taxon>
        <taxon>Streptophyta</taxon>
        <taxon>Embryophyta</taxon>
        <taxon>Tracheophyta</taxon>
        <taxon>Spermatophyta</taxon>
        <taxon>Magnoliopsida</taxon>
        <taxon>eudicotyledons</taxon>
        <taxon>Gunneridae</taxon>
        <taxon>Pentapetalae</taxon>
        <taxon>rosids</taxon>
        <taxon>fabids</taxon>
        <taxon>Fabales</taxon>
        <taxon>Fabaceae</taxon>
        <taxon>Papilionoideae</taxon>
        <taxon>50 kb inversion clade</taxon>
        <taxon>NPAAA clade</taxon>
        <taxon>Hologalegina</taxon>
        <taxon>IRL clade</taxon>
        <taxon>Trifolieae</taxon>
        <taxon>Medicago</taxon>
    </lineage>
</organism>
<reference evidence="3" key="3">
    <citation type="submission" date="2015-04" db="UniProtKB">
        <authorList>
            <consortium name="EnsemblPlants"/>
        </authorList>
    </citation>
    <scope>IDENTIFICATION</scope>
    <source>
        <strain evidence="3">cv. Jemalong A17</strain>
    </source>
</reference>
<dbReference type="InterPro" id="IPR050796">
    <property type="entry name" value="SCF_F-box_component"/>
</dbReference>
<dbReference type="InterPro" id="IPR013187">
    <property type="entry name" value="F-box-assoc_dom_typ3"/>
</dbReference>
<dbReference type="PANTHER" id="PTHR31672">
    <property type="entry name" value="BNACNNG10540D PROTEIN"/>
    <property type="match status" value="1"/>
</dbReference>
<evidence type="ECO:0000313" key="3">
    <source>
        <dbReference type="EnsemblPlants" id="AES87584"/>
    </source>
</evidence>
<dbReference type="Proteomes" id="UP000002051">
    <property type="component" value="Chromosome 4"/>
</dbReference>
<dbReference type="InterPro" id="IPR027417">
    <property type="entry name" value="P-loop_NTPase"/>
</dbReference>
<dbReference type="EMBL" id="CM001220">
    <property type="protein sequence ID" value="AES87584.1"/>
    <property type="molecule type" value="Genomic_DNA"/>
</dbReference>
<dbReference type="SUPFAM" id="SSF81383">
    <property type="entry name" value="F-box domain"/>
    <property type="match status" value="1"/>
</dbReference>
<dbReference type="eggNOG" id="KOG0987">
    <property type="taxonomic scope" value="Eukaryota"/>
</dbReference>
<dbReference type="HOGENOM" id="CLU_027176_0_1_1"/>
<dbReference type="EnsemblPlants" id="AES87584">
    <property type="protein sequence ID" value="AES87584"/>
    <property type="gene ID" value="MTR_4g030760"/>
</dbReference>
<sequence>MTINKQSLKHVVVYLPTPVFSHGQLYVAVSRARSKEGLKILMTGEDDENTNVTSNVVYEEVFRSYGRQTSVVLLNELMTEILSLLPVKPLMQFRCVNKFYNTLVFDPHFIQMHLKNFARNPNLMVIARQYNFNSVDDGVVNLPISLLLKNSLTTIYYDPYYRLTNENGSYHWRVIGSCNGLICLYHGSRLCLWNPATRTKSEFVLASQECFVFSFGYDSLNGNNKLVAFNITVKSGNARSVVKVLSLKDNYWRNIQCFPVLPLYKFVRTQNGVYFSSTTINWALQDYFGLDYYHLNYSSITPEKFYKVSRHQPKPAVLMDCLCFGHDYEETYFVIWQMKDFGVQSSWIQLFKITYKNFFSCYCDFAMYSTWLDFLPLYLSENGDTLILANNEENEGFIYNCRDDRVEKIGITNKNMLWFEAWDYVESLVLTH</sequence>
<dbReference type="Pfam" id="PF08268">
    <property type="entry name" value="FBA_3"/>
    <property type="match status" value="1"/>
</dbReference>
<dbReference type="STRING" id="3880.G7JKR8"/>
<gene>
    <name evidence="2" type="ordered locus">MTR_4g030760</name>
</gene>
<evidence type="ECO:0000313" key="4">
    <source>
        <dbReference type="Proteomes" id="UP000002051"/>
    </source>
</evidence>
<reference evidence="2 4" key="2">
    <citation type="journal article" date="2014" name="BMC Genomics">
        <title>An improved genome release (version Mt4.0) for the model legume Medicago truncatula.</title>
        <authorList>
            <person name="Tang H."/>
            <person name="Krishnakumar V."/>
            <person name="Bidwell S."/>
            <person name="Rosen B."/>
            <person name="Chan A."/>
            <person name="Zhou S."/>
            <person name="Gentzbittel L."/>
            <person name="Childs K.L."/>
            <person name="Yandell M."/>
            <person name="Gundlach H."/>
            <person name="Mayer K.F."/>
            <person name="Schwartz D.C."/>
            <person name="Town C.D."/>
        </authorList>
    </citation>
    <scope>GENOME REANNOTATION</scope>
    <source>
        <strain evidence="3 4">cv. Jemalong A17</strain>
    </source>
</reference>
<evidence type="ECO:0000313" key="2">
    <source>
        <dbReference type="EMBL" id="AES87584.1"/>
    </source>
</evidence>
<dbReference type="CDD" id="cd18809">
    <property type="entry name" value="SF1_C_RecD"/>
    <property type="match status" value="1"/>
</dbReference>
<protein>
    <submittedName>
        <fullName evidence="2">F-box protein interaction domain protein</fullName>
    </submittedName>
</protein>
<reference evidence="2 4" key="1">
    <citation type="journal article" date="2011" name="Nature">
        <title>The Medicago genome provides insight into the evolution of rhizobial symbioses.</title>
        <authorList>
            <person name="Young N.D."/>
            <person name="Debelle F."/>
            <person name="Oldroyd G.E."/>
            <person name="Geurts R."/>
            <person name="Cannon S.B."/>
            <person name="Udvardi M.K."/>
            <person name="Benedito V.A."/>
            <person name="Mayer K.F."/>
            <person name="Gouzy J."/>
            <person name="Schoof H."/>
            <person name="Van de Peer Y."/>
            <person name="Proost S."/>
            <person name="Cook D.R."/>
            <person name="Meyers B.C."/>
            <person name="Spannagl M."/>
            <person name="Cheung F."/>
            <person name="De Mita S."/>
            <person name="Krishnakumar V."/>
            <person name="Gundlach H."/>
            <person name="Zhou S."/>
            <person name="Mudge J."/>
            <person name="Bharti A.K."/>
            <person name="Murray J.D."/>
            <person name="Naoumkina M.A."/>
            <person name="Rosen B."/>
            <person name="Silverstein K.A."/>
            <person name="Tang H."/>
            <person name="Rombauts S."/>
            <person name="Zhao P.X."/>
            <person name="Zhou P."/>
            <person name="Barbe V."/>
            <person name="Bardou P."/>
            <person name="Bechner M."/>
            <person name="Bellec A."/>
            <person name="Berger A."/>
            <person name="Berges H."/>
            <person name="Bidwell S."/>
            <person name="Bisseling T."/>
            <person name="Choisne N."/>
            <person name="Couloux A."/>
            <person name="Denny R."/>
            <person name="Deshpande S."/>
            <person name="Dai X."/>
            <person name="Doyle J.J."/>
            <person name="Dudez A.M."/>
            <person name="Farmer A.D."/>
            <person name="Fouteau S."/>
            <person name="Franken C."/>
            <person name="Gibelin C."/>
            <person name="Gish J."/>
            <person name="Goldstein S."/>
            <person name="Gonzalez A.J."/>
            <person name="Green P.J."/>
            <person name="Hallab A."/>
            <person name="Hartog M."/>
            <person name="Hua A."/>
            <person name="Humphray S.J."/>
            <person name="Jeong D.H."/>
            <person name="Jing Y."/>
            <person name="Jocker A."/>
            <person name="Kenton S.M."/>
            <person name="Kim D.J."/>
            <person name="Klee K."/>
            <person name="Lai H."/>
            <person name="Lang C."/>
            <person name="Lin S."/>
            <person name="Macmil S.L."/>
            <person name="Magdelenat G."/>
            <person name="Matthews L."/>
            <person name="McCorrison J."/>
            <person name="Monaghan E.L."/>
            <person name="Mun J.H."/>
            <person name="Najar F.Z."/>
            <person name="Nicholson C."/>
            <person name="Noirot C."/>
            <person name="O'Bleness M."/>
            <person name="Paule C.R."/>
            <person name="Poulain J."/>
            <person name="Prion F."/>
            <person name="Qin B."/>
            <person name="Qu C."/>
            <person name="Retzel E.F."/>
            <person name="Riddle C."/>
            <person name="Sallet E."/>
            <person name="Samain S."/>
            <person name="Samson N."/>
            <person name="Sanders I."/>
            <person name="Saurat O."/>
            <person name="Scarpelli C."/>
            <person name="Schiex T."/>
            <person name="Segurens B."/>
            <person name="Severin A.J."/>
            <person name="Sherrier D.J."/>
            <person name="Shi R."/>
            <person name="Sims S."/>
            <person name="Singer S.R."/>
            <person name="Sinharoy S."/>
            <person name="Sterck L."/>
            <person name="Viollet A."/>
            <person name="Wang B.B."/>
            <person name="Wang K."/>
            <person name="Wang M."/>
            <person name="Wang X."/>
            <person name="Warfsmann J."/>
            <person name="Weissenbach J."/>
            <person name="White D.D."/>
            <person name="White J.D."/>
            <person name="Wiley G.B."/>
            <person name="Wincker P."/>
            <person name="Xing Y."/>
            <person name="Yang L."/>
            <person name="Yao Z."/>
            <person name="Ying F."/>
            <person name="Zhai J."/>
            <person name="Zhou L."/>
            <person name="Zuber A."/>
            <person name="Denarie J."/>
            <person name="Dixon R.A."/>
            <person name="May G.D."/>
            <person name="Schwartz D.C."/>
            <person name="Rogers J."/>
            <person name="Quetier F."/>
            <person name="Town C.D."/>
            <person name="Roe B.A."/>
        </authorList>
    </citation>
    <scope>NUCLEOTIDE SEQUENCE [LARGE SCALE GENOMIC DNA]</scope>
    <source>
        <strain evidence="2">A17</strain>
        <strain evidence="3 4">cv. Jemalong A17</strain>
    </source>
</reference>
<accession>G7JKR8</accession>
<dbReference type="AlphaFoldDB" id="G7JKR8"/>
<dbReference type="PANTHER" id="PTHR31672:SF13">
    <property type="entry name" value="F-BOX PROTEIN CPR30-LIKE"/>
    <property type="match status" value="1"/>
</dbReference>
<dbReference type="InterPro" id="IPR036047">
    <property type="entry name" value="F-box-like_dom_sf"/>
</dbReference>
<dbReference type="InterPro" id="IPR017451">
    <property type="entry name" value="F-box-assoc_interact_dom"/>
</dbReference>
<evidence type="ECO:0000259" key="1">
    <source>
        <dbReference type="Pfam" id="PF08268"/>
    </source>
</evidence>
<dbReference type="NCBIfam" id="TIGR01640">
    <property type="entry name" value="F_box_assoc_1"/>
    <property type="match status" value="1"/>
</dbReference>